<protein>
    <recommendedName>
        <fullName evidence="5">V-SNARE</fullName>
    </recommendedName>
</protein>
<proteinExistence type="inferred from homology"/>
<dbReference type="GO" id="GO:0000387">
    <property type="term" value="P:spliceosomal snRNP assembly"/>
    <property type="evidence" value="ECO:0007669"/>
    <property type="project" value="InterPro"/>
</dbReference>
<dbReference type="RefSeq" id="XP_056511210.1">
    <property type="nucleotide sequence ID" value="XM_056655597.1"/>
</dbReference>
<dbReference type="EMBL" id="JAPMSZ010000007">
    <property type="protein sequence ID" value="KAJ5095659.1"/>
    <property type="molecule type" value="Genomic_DNA"/>
</dbReference>
<feature type="compositionally biased region" description="Acidic residues" evidence="2">
    <location>
        <begin position="364"/>
        <end position="383"/>
    </location>
</feature>
<sequence length="416" mass="45189">MAEKRPSSMPGSAAKRPRISYDDSDDQSEVTSYERPRNDPLYGQKSAFPGLDDASDELFYGPAEDGLEYLRMVRSEANALPSLFAAPVPTKEIATPTTDPQVEPSAAGPRRKPLTTGFFADEAYIAPTDKTSDSATAHARDATKQLYPDAQSSYYNLLHHRFLLLRSTLRCSPPASAIAALDDAHPISLPRNHAGARKEWRHLLLTEDPQMVQLACMDLDSVLGVLKILARTISDNVRSGSAARVRRTGAWAWGLLGKCRDVGELATEEVGDIRDLGKRALTISQKMREAESTRAAEMEAELSDSDPGESTQAAGVGQAEGDIESVEPLQPEEPGSEMPDAALNQPAELEAAKARLQAQLQDSADPDVADPGDGHEDEDESEDTAQQSRAMLDMIVTVAGEFYGQRDLLDAREAWL</sequence>
<dbReference type="GeneID" id="81394765"/>
<evidence type="ECO:0000256" key="1">
    <source>
        <dbReference type="ARBA" id="ARBA00025758"/>
    </source>
</evidence>
<dbReference type="GO" id="GO:0032797">
    <property type="term" value="C:SMN complex"/>
    <property type="evidence" value="ECO:0007669"/>
    <property type="project" value="TreeGrafter"/>
</dbReference>
<dbReference type="Proteomes" id="UP001141434">
    <property type="component" value="Unassembled WGS sequence"/>
</dbReference>
<feature type="region of interest" description="Disordered" evidence="2">
    <location>
        <begin position="93"/>
        <end position="113"/>
    </location>
</feature>
<dbReference type="PANTHER" id="PTHR12794">
    <property type="entry name" value="GEMIN2"/>
    <property type="match status" value="1"/>
</dbReference>
<dbReference type="GO" id="GO:0005634">
    <property type="term" value="C:nucleus"/>
    <property type="evidence" value="ECO:0007669"/>
    <property type="project" value="TreeGrafter"/>
</dbReference>
<name>A0A9W9F8Y6_9EURO</name>
<feature type="compositionally biased region" description="Acidic residues" evidence="2">
    <location>
        <begin position="298"/>
        <end position="307"/>
    </location>
</feature>
<comment type="similarity">
    <text evidence="1">Belongs to the gemin-2 family.</text>
</comment>
<dbReference type="Pfam" id="PF04938">
    <property type="entry name" value="SIP1"/>
    <property type="match status" value="1"/>
</dbReference>
<feature type="region of interest" description="Disordered" evidence="2">
    <location>
        <begin position="1"/>
        <end position="49"/>
    </location>
</feature>
<feature type="region of interest" description="Disordered" evidence="2">
    <location>
        <begin position="286"/>
        <end position="389"/>
    </location>
</feature>
<feature type="compositionally biased region" description="Basic and acidic residues" evidence="2">
    <location>
        <begin position="286"/>
        <end position="297"/>
    </location>
</feature>
<dbReference type="OrthoDB" id="428895at2759"/>
<accession>A0A9W9F8Y6</accession>
<gene>
    <name evidence="3" type="ORF">NUU61_005015</name>
</gene>
<reference evidence="3" key="2">
    <citation type="journal article" date="2023" name="IMA Fungus">
        <title>Comparative genomic study of the Penicillium genus elucidates a diverse pangenome and 15 lateral gene transfer events.</title>
        <authorList>
            <person name="Petersen C."/>
            <person name="Sorensen T."/>
            <person name="Nielsen M.R."/>
            <person name="Sondergaard T.E."/>
            <person name="Sorensen J.L."/>
            <person name="Fitzpatrick D.A."/>
            <person name="Frisvad J.C."/>
            <person name="Nielsen K.L."/>
        </authorList>
    </citation>
    <scope>NUCLEOTIDE SEQUENCE</scope>
    <source>
        <strain evidence="3">IBT 34128</strain>
    </source>
</reference>
<evidence type="ECO:0000313" key="4">
    <source>
        <dbReference type="Proteomes" id="UP001141434"/>
    </source>
</evidence>
<dbReference type="InterPro" id="IPR035426">
    <property type="entry name" value="Gemin2/Brr1"/>
</dbReference>
<dbReference type="PANTHER" id="PTHR12794:SF0">
    <property type="entry name" value="GEM-ASSOCIATED PROTEIN 2"/>
    <property type="match status" value="1"/>
</dbReference>
<evidence type="ECO:0000256" key="2">
    <source>
        <dbReference type="SAM" id="MobiDB-lite"/>
    </source>
</evidence>
<organism evidence="3 4">
    <name type="scientific">Penicillium alfredii</name>
    <dbReference type="NCBI Taxonomy" id="1506179"/>
    <lineage>
        <taxon>Eukaryota</taxon>
        <taxon>Fungi</taxon>
        <taxon>Dikarya</taxon>
        <taxon>Ascomycota</taxon>
        <taxon>Pezizomycotina</taxon>
        <taxon>Eurotiomycetes</taxon>
        <taxon>Eurotiomycetidae</taxon>
        <taxon>Eurotiales</taxon>
        <taxon>Aspergillaceae</taxon>
        <taxon>Penicillium</taxon>
    </lineage>
</organism>
<evidence type="ECO:0008006" key="5">
    <source>
        <dbReference type="Google" id="ProtNLM"/>
    </source>
</evidence>
<dbReference type="AlphaFoldDB" id="A0A9W9F8Y6"/>
<reference evidence="3" key="1">
    <citation type="submission" date="2022-11" db="EMBL/GenBank/DDBJ databases">
        <authorList>
            <person name="Petersen C."/>
        </authorList>
    </citation>
    <scope>NUCLEOTIDE SEQUENCE</scope>
    <source>
        <strain evidence="3">IBT 34128</strain>
    </source>
</reference>
<evidence type="ECO:0000313" key="3">
    <source>
        <dbReference type="EMBL" id="KAJ5095659.1"/>
    </source>
</evidence>
<dbReference type="Gene3D" id="1.20.58.1070">
    <property type="match status" value="1"/>
</dbReference>
<comment type="caution">
    <text evidence="3">The sequence shown here is derived from an EMBL/GenBank/DDBJ whole genome shotgun (WGS) entry which is preliminary data.</text>
</comment>
<keyword evidence="4" id="KW-1185">Reference proteome</keyword>